<keyword evidence="2" id="KW-1185">Reference proteome</keyword>
<sequence>MIKYTLSIILMLFLGFNILGENPAKKREKGEYLRYVIHYGFVRGGKASLKLKPEKYGTSEIYHATLTGKTVGLFNSLYRVKDTYESYISKKTLLPIKAIRDIREGNYKRYNEVLFDRGKNQIKSQRTGVKDVPVGIHDILSAFYFARAHHFNSDLKIGEIIKIQTYFSDEEFLLQFRFMGYENVDSKIGEVRCYKFIPIVKTGRAFKDEDDMTIWISADSNKIPVRVQFDLFLGSLRCDLINFSNFSTKTLLNNKESTN</sequence>
<accession>A0A434AVC0</accession>
<dbReference type="EMBL" id="RJJX01000009">
    <property type="protein sequence ID" value="RUT78390.1"/>
    <property type="molecule type" value="Genomic_DNA"/>
</dbReference>
<reference evidence="1 2" key="1">
    <citation type="submission" date="2018-11" db="EMBL/GenBank/DDBJ databases">
        <title>Parancylomarina longa gen. nov., sp. nov., isolated from sediments of southern Okinawa.</title>
        <authorList>
            <person name="Fu T."/>
        </authorList>
    </citation>
    <scope>NUCLEOTIDE SEQUENCE [LARGE SCALE GENOMIC DNA]</scope>
    <source>
        <strain evidence="1 2">T3-2 S1-C</strain>
    </source>
</reference>
<protein>
    <submittedName>
        <fullName evidence="1">DUF3108 domain-containing protein</fullName>
    </submittedName>
</protein>
<name>A0A434AVC0_9BACT</name>
<dbReference type="RefSeq" id="WP_127343597.1">
    <property type="nucleotide sequence ID" value="NZ_RJJX01000009.1"/>
</dbReference>
<evidence type="ECO:0000313" key="1">
    <source>
        <dbReference type="EMBL" id="RUT78390.1"/>
    </source>
</evidence>
<comment type="caution">
    <text evidence="1">The sequence shown here is derived from an EMBL/GenBank/DDBJ whole genome shotgun (WGS) entry which is preliminary data.</text>
</comment>
<gene>
    <name evidence="1" type="ORF">DLK05_08690</name>
</gene>
<evidence type="ECO:0000313" key="2">
    <source>
        <dbReference type="Proteomes" id="UP000282985"/>
    </source>
</evidence>
<organism evidence="1 2">
    <name type="scientific">Ancylomarina longa</name>
    <dbReference type="NCBI Taxonomy" id="2487017"/>
    <lineage>
        <taxon>Bacteria</taxon>
        <taxon>Pseudomonadati</taxon>
        <taxon>Bacteroidota</taxon>
        <taxon>Bacteroidia</taxon>
        <taxon>Marinilabiliales</taxon>
        <taxon>Marinifilaceae</taxon>
        <taxon>Ancylomarina</taxon>
    </lineage>
</organism>
<dbReference type="InterPro" id="IPR021457">
    <property type="entry name" value="DUF3108"/>
</dbReference>
<dbReference type="AlphaFoldDB" id="A0A434AVC0"/>
<dbReference type="Proteomes" id="UP000282985">
    <property type="component" value="Unassembled WGS sequence"/>
</dbReference>
<dbReference type="OrthoDB" id="9808473at2"/>
<dbReference type="Pfam" id="PF11306">
    <property type="entry name" value="DUF3108"/>
    <property type="match status" value="1"/>
</dbReference>
<proteinExistence type="predicted"/>